<organism evidence="1 2">
    <name type="scientific">Nannocystis pusilla</name>
    <dbReference type="NCBI Taxonomy" id="889268"/>
    <lineage>
        <taxon>Bacteria</taxon>
        <taxon>Pseudomonadati</taxon>
        <taxon>Myxococcota</taxon>
        <taxon>Polyangia</taxon>
        <taxon>Nannocystales</taxon>
        <taxon>Nannocystaceae</taxon>
        <taxon>Nannocystis</taxon>
    </lineage>
</organism>
<proteinExistence type="predicted"/>
<dbReference type="Proteomes" id="UP001150924">
    <property type="component" value="Unassembled WGS sequence"/>
</dbReference>
<keyword evidence="2" id="KW-1185">Reference proteome</keyword>
<protein>
    <submittedName>
        <fullName evidence="1">Uncharacterized protein</fullName>
    </submittedName>
</protein>
<evidence type="ECO:0000313" key="1">
    <source>
        <dbReference type="EMBL" id="MCY1008507.1"/>
    </source>
</evidence>
<reference evidence="1" key="1">
    <citation type="submission" date="2022-11" db="EMBL/GenBank/DDBJ databases">
        <title>Minimal conservation of predation-associated metabolite biosynthetic gene clusters underscores biosynthetic potential of Myxococcota including descriptions for ten novel species: Archangium lansinium sp. nov., Myxococcus landrumus sp. nov., Nannocystis bai.</title>
        <authorList>
            <person name="Ahearne A."/>
            <person name="Stevens C."/>
            <person name="Phillips K."/>
        </authorList>
    </citation>
    <scope>NUCLEOTIDE SEQUENCE</scope>
    <source>
        <strain evidence="1">Na p29</strain>
    </source>
</reference>
<name>A0A9X3EQP5_9BACT</name>
<sequence>MTGTAPTDLDSAWFDAAQQETNNVIVLAGITLNSAAVNQLAQAVEKMVTQQQPRGAFSGNYTFRTQSQPEISATGETQYEWRKTTVLEGIASGANGLVGRFVMPAANVVWQAESKIHVIETTSNTNRGNCWRWAGGTYSAGAIGIDAQSDVKSSLPLAALTFTFSAINFNELGLTVAIPAAPAAKLYNIFAVTTFTFVRR</sequence>
<accession>A0A9X3EQP5</accession>
<evidence type="ECO:0000313" key="2">
    <source>
        <dbReference type="Proteomes" id="UP001150924"/>
    </source>
</evidence>
<dbReference type="EMBL" id="JAPNKE010000002">
    <property type="protein sequence ID" value="MCY1008507.1"/>
    <property type="molecule type" value="Genomic_DNA"/>
</dbReference>
<dbReference type="RefSeq" id="WP_267771137.1">
    <property type="nucleotide sequence ID" value="NZ_JAPNKE010000002.1"/>
</dbReference>
<comment type="caution">
    <text evidence="1">The sequence shown here is derived from an EMBL/GenBank/DDBJ whole genome shotgun (WGS) entry which is preliminary data.</text>
</comment>
<dbReference type="AlphaFoldDB" id="A0A9X3EQP5"/>
<gene>
    <name evidence="1" type="ORF">OV079_23700</name>
</gene>